<feature type="transmembrane region" description="Helical" evidence="1">
    <location>
        <begin position="78"/>
        <end position="95"/>
    </location>
</feature>
<dbReference type="STRING" id="517417.Cpar_0417"/>
<evidence type="ECO:0000313" key="4">
    <source>
        <dbReference type="Proteomes" id="UP000008811"/>
    </source>
</evidence>
<dbReference type="KEGG" id="cpc:Cpar_0417"/>
<dbReference type="eggNOG" id="COG3762">
    <property type="taxonomic scope" value="Bacteria"/>
</dbReference>
<evidence type="ECO:0000256" key="1">
    <source>
        <dbReference type="SAM" id="Phobius"/>
    </source>
</evidence>
<reference evidence="3" key="1">
    <citation type="submission" date="2008-06" db="EMBL/GenBank/DDBJ databases">
        <title>Complete sequence of Chlorobaculum parvum NCIB 8327.</title>
        <authorList>
            <consortium name="US DOE Joint Genome Institute"/>
            <person name="Lucas S."/>
            <person name="Copeland A."/>
            <person name="Lapidus A."/>
            <person name="Glavina del Rio T."/>
            <person name="Dalin E."/>
            <person name="Tice H."/>
            <person name="Bruce D."/>
            <person name="Goodwin L."/>
            <person name="Pitluck S."/>
            <person name="Schmutz J."/>
            <person name="Larimer F."/>
            <person name="Land M."/>
            <person name="Hauser L."/>
            <person name="Kyrpides N."/>
            <person name="Mikhailova N."/>
            <person name="Zhao F."/>
            <person name="Li T."/>
            <person name="Liu Z."/>
            <person name="Overmann J."/>
            <person name="Bryant D.A."/>
            <person name="Richardson P."/>
        </authorList>
    </citation>
    <scope>NUCLEOTIDE SEQUENCE [LARGE SCALE GENOMIC DNA]</scope>
    <source>
        <strain evidence="3">NCIB 8327</strain>
    </source>
</reference>
<dbReference type="RefSeq" id="WP_012501673.1">
    <property type="nucleotide sequence ID" value="NC_011027.1"/>
</dbReference>
<dbReference type="PANTHER" id="PTHR30373:SF8">
    <property type="entry name" value="BLL7265 PROTEIN"/>
    <property type="match status" value="1"/>
</dbReference>
<gene>
    <name evidence="3" type="ordered locus">Cpar_0417</name>
</gene>
<dbReference type="AlphaFoldDB" id="B3QLF0"/>
<organism evidence="3 4">
    <name type="scientific">Chlorobaculum parvum (strain DSM 263 / NCIMB 8327)</name>
    <name type="common">Chlorobium vibrioforme subsp. thiosulfatophilum</name>
    <dbReference type="NCBI Taxonomy" id="517417"/>
    <lineage>
        <taxon>Bacteria</taxon>
        <taxon>Pseudomonadati</taxon>
        <taxon>Chlorobiota</taxon>
        <taxon>Chlorobiia</taxon>
        <taxon>Chlorobiales</taxon>
        <taxon>Chlorobiaceae</taxon>
        <taxon>Chlorobaculum</taxon>
    </lineage>
</organism>
<dbReference type="OrthoDB" id="9786161at2"/>
<dbReference type="Gene3D" id="3.10.310.50">
    <property type="match status" value="1"/>
</dbReference>
<accession>B3QLF0</accession>
<feature type="transmembrane region" description="Helical" evidence="1">
    <location>
        <begin position="45"/>
        <end position="66"/>
    </location>
</feature>
<keyword evidence="1" id="KW-0812">Transmembrane</keyword>
<sequence>MKEKIQKFLTDEERRQIEEKVREAEASTSGEIVVMAVGESSNYPSAIMAASGAISLVLAIGGAMTIGHKMGYGSENMWFFLMLFALFFMVSNEAVKRFPVLKRPFVSREEIAEEVEEAAIHSFYHRKVHETRDRTGILIYISLYEHSVRVLADTGIDAVVGKQAWQGVVETITKGIRYQRQGEAIASAVEQCGKLLSRHFPRKPDDTNELNDAVILG</sequence>
<keyword evidence="4" id="KW-1185">Reference proteome</keyword>
<dbReference type="Proteomes" id="UP000008811">
    <property type="component" value="Chromosome"/>
</dbReference>
<dbReference type="Pfam" id="PF04536">
    <property type="entry name" value="TPM_phosphatase"/>
    <property type="match status" value="1"/>
</dbReference>
<feature type="domain" description="TPM" evidence="2">
    <location>
        <begin position="113"/>
        <end position="193"/>
    </location>
</feature>
<evidence type="ECO:0000259" key="2">
    <source>
        <dbReference type="Pfam" id="PF04536"/>
    </source>
</evidence>
<dbReference type="HOGENOM" id="CLU_086382_0_1_10"/>
<protein>
    <recommendedName>
        <fullName evidence="2">TPM domain-containing protein</fullName>
    </recommendedName>
</protein>
<proteinExistence type="predicted"/>
<keyword evidence="1" id="KW-0472">Membrane</keyword>
<dbReference type="EMBL" id="CP001099">
    <property type="protein sequence ID" value="ACF10840.1"/>
    <property type="molecule type" value="Genomic_DNA"/>
</dbReference>
<dbReference type="InterPro" id="IPR007621">
    <property type="entry name" value="TPM_dom"/>
</dbReference>
<evidence type="ECO:0000313" key="3">
    <source>
        <dbReference type="EMBL" id="ACF10840.1"/>
    </source>
</evidence>
<keyword evidence="1" id="KW-1133">Transmembrane helix</keyword>
<name>B3QLF0_CHLP8</name>
<dbReference type="PANTHER" id="PTHR30373">
    <property type="entry name" value="UPF0603 PROTEIN YGCG"/>
    <property type="match status" value="1"/>
</dbReference>